<dbReference type="STRING" id="675635.Psed_2191"/>
<evidence type="ECO:0000256" key="3">
    <source>
        <dbReference type="ARBA" id="ARBA00023002"/>
    </source>
</evidence>
<dbReference type="RefSeq" id="WP_013674335.1">
    <property type="nucleotide sequence ID" value="NC_015312.1"/>
</dbReference>
<dbReference type="EMBL" id="CP002593">
    <property type="protein sequence ID" value="AEA24407.1"/>
    <property type="molecule type" value="Genomic_DNA"/>
</dbReference>
<evidence type="ECO:0000256" key="4">
    <source>
        <dbReference type="ARBA" id="ARBA00023033"/>
    </source>
</evidence>
<feature type="region of interest" description="Disordered" evidence="6">
    <location>
        <begin position="414"/>
        <end position="443"/>
    </location>
</feature>
<dbReference type="HOGENOM" id="CLU_391221_0_0_11"/>
<evidence type="ECO:0000256" key="2">
    <source>
        <dbReference type="ARBA" id="ARBA00022643"/>
    </source>
</evidence>
<dbReference type="KEGG" id="pdx:Psed_2191"/>
<dbReference type="PANTHER" id="PTHR30011">
    <property type="entry name" value="ALKANESULFONATE MONOOXYGENASE-RELATED"/>
    <property type="match status" value="1"/>
</dbReference>
<dbReference type="InterPro" id="IPR036661">
    <property type="entry name" value="Luciferase-like_sf"/>
</dbReference>
<gene>
    <name evidence="9" type="ordered locus">Psed_2191</name>
</gene>
<dbReference type="GO" id="GO:0016705">
    <property type="term" value="F:oxidoreductase activity, acting on paired donors, with incorporation or reduction of molecular oxygen"/>
    <property type="evidence" value="ECO:0007669"/>
    <property type="project" value="InterPro"/>
</dbReference>
<keyword evidence="3" id="KW-0560">Oxidoreductase</keyword>
<dbReference type="InterPro" id="IPR016215">
    <property type="entry name" value="NTA_MOA"/>
</dbReference>
<reference evidence="9 10" key="1">
    <citation type="journal article" date="2011" name="J. Bacteriol.">
        <title>Genome sequence of the 1,4-dioxane-degrading Pseudonocardia dioxanivorans strain CB1190.</title>
        <authorList>
            <person name="Sales C.M."/>
            <person name="Mahendra S."/>
            <person name="Grostern A."/>
            <person name="Parales R.E."/>
            <person name="Goodwin L.A."/>
            <person name="Woyke T."/>
            <person name="Nolan M."/>
            <person name="Lapidus A."/>
            <person name="Chertkov O."/>
            <person name="Ovchinnikova G."/>
            <person name="Sczyrba A."/>
            <person name="Alvarez-Cohen L."/>
        </authorList>
    </citation>
    <scope>NUCLEOTIDE SEQUENCE [LARGE SCALE GENOMIC DNA]</scope>
    <source>
        <strain evidence="10">ATCC 55486 / DSM 44775 / JCM 13855 / CB1190</strain>
    </source>
</reference>
<evidence type="ECO:0000256" key="6">
    <source>
        <dbReference type="SAM" id="MobiDB-lite"/>
    </source>
</evidence>
<dbReference type="Pfam" id="PF12146">
    <property type="entry name" value="Hydrolase_4"/>
    <property type="match status" value="1"/>
</dbReference>
<dbReference type="Gene3D" id="3.20.20.30">
    <property type="entry name" value="Luciferase-like domain"/>
    <property type="match status" value="1"/>
</dbReference>
<feature type="domain" description="Luciferase-like" evidence="7">
    <location>
        <begin position="38"/>
        <end position="390"/>
    </location>
</feature>
<protein>
    <submittedName>
        <fullName evidence="9">FMN-dependent oxidoreductase, nitrilotriacetate monooxygenase family</fullName>
    </submittedName>
</protein>
<dbReference type="Pfam" id="PF00296">
    <property type="entry name" value="Bac_luciferase"/>
    <property type="match status" value="1"/>
</dbReference>
<proteinExistence type="inferred from homology"/>
<organism evidence="9 10">
    <name type="scientific">Pseudonocardia dioxanivorans (strain ATCC 55486 / DSM 44775 / JCM 13855 / CB1190)</name>
    <dbReference type="NCBI Taxonomy" id="675635"/>
    <lineage>
        <taxon>Bacteria</taxon>
        <taxon>Bacillati</taxon>
        <taxon>Actinomycetota</taxon>
        <taxon>Actinomycetes</taxon>
        <taxon>Pseudonocardiales</taxon>
        <taxon>Pseudonocardiaceae</taxon>
        <taxon>Pseudonocardia</taxon>
    </lineage>
</organism>
<evidence type="ECO:0000259" key="8">
    <source>
        <dbReference type="Pfam" id="PF12146"/>
    </source>
</evidence>
<dbReference type="eggNOG" id="COG2141">
    <property type="taxonomic scope" value="Bacteria"/>
</dbReference>
<dbReference type="InterPro" id="IPR051260">
    <property type="entry name" value="Diverse_substr_monoxygenases"/>
</dbReference>
<keyword evidence="10" id="KW-1185">Reference proteome</keyword>
<name>F4CMP0_PSEUX</name>
<dbReference type="Proteomes" id="UP000007809">
    <property type="component" value="Chromosome"/>
</dbReference>
<dbReference type="InterPro" id="IPR022742">
    <property type="entry name" value="Hydrolase_4"/>
</dbReference>
<keyword evidence="4 9" id="KW-0503">Monooxygenase</keyword>
<dbReference type="eggNOG" id="COG1073">
    <property type="taxonomic scope" value="Bacteria"/>
</dbReference>
<feature type="domain" description="Serine aminopeptidase S33" evidence="8">
    <location>
        <begin position="468"/>
        <end position="578"/>
    </location>
</feature>
<dbReference type="Gene3D" id="3.40.50.1820">
    <property type="entry name" value="alpha/beta hydrolase"/>
    <property type="match status" value="1"/>
</dbReference>
<evidence type="ECO:0000313" key="10">
    <source>
        <dbReference type="Proteomes" id="UP000007809"/>
    </source>
</evidence>
<comment type="similarity">
    <text evidence="5">Belongs to the NtaA/SnaA/DszA monooxygenase family.</text>
</comment>
<sequence length="705" mass="76192">MTERQLFLGGYVPFPSGHYAGAWRHPYSTRDWLGRDFLHQTARTLEAAKFDLAFIPETVSHNPDFTRHGHSNSIKHDPAQVAGQIAAVTTHLGVGVTLSTSFNEPYNLARTLLSLDHLSGGRVAWNVIQSHGPGNYLNFPHVEELSGAELYDRGDEYVEAVLALWRAWEADALVQDQESGLFADPARITVPDYRGKYLAVRGPLNLPPSPQTHPVIIQAGDSQRGRTFGARWGDVIFAIERTRADMQAKKDDLKGKARAAGRDADRIRLFAAVQPIIGETKEIALARRDFLRTRITPESGVRFFSHFARVDLAGVDLDARYVDVIEERATDGQTESRAIVQLDELLGARRDRVTIAEAGVEFSTSELTPQVVGTGEEIAEELAAYFTSGAADGFLITPTHFPGVVRGVRPRRRAAPAAPRGVPHRVHGHHTAREPGAGMTTRTDTDLELTSRWGGRLAATFTPGTGDSAVLLLHGFLSDRRAGGRFDRLADEYSALGHAVLRIDLSGFGSSEGDVVDADRLLDDAHTALDHLDALGLTRQILHGQSLGSAIALRVAPLRPRVATLVLTGALTGAGNGDAPYPFLDDEQLAAWYRDEDVRLRVDGSLTRTHVVVNRQRPKLGATGTQEELLGAVGVPVLVIHGDTGDQEEALAAVTAAGEHLLPAGSRVVVIPGATHTFYESQDAVAALVTDWVSEHVPAAAPGSA</sequence>
<dbReference type="InterPro" id="IPR029058">
    <property type="entry name" value="AB_hydrolase_fold"/>
</dbReference>
<dbReference type="InterPro" id="IPR011251">
    <property type="entry name" value="Luciferase-like_dom"/>
</dbReference>
<dbReference type="SUPFAM" id="SSF51679">
    <property type="entry name" value="Bacterial luciferase-like"/>
    <property type="match status" value="1"/>
</dbReference>
<evidence type="ECO:0000256" key="1">
    <source>
        <dbReference type="ARBA" id="ARBA00022630"/>
    </source>
</evidence>
<keyword evidence="2" id="KW-0288">FMN</keyword>
<keyword evidence="1" id="KW-0285">Flavoprotein</keyword>
<evidence type="ECO:0000313" key="9">
    <source>
        <dbReference type="EMBL" id="AEA24407.1"/>
    </source>
</evidence>
<evidence type="ECO:0000259" key="7">
    <source>
        <dbReference type="Pfam" id="PF00296"/>
    </source>
</evidence>
<dbReference type="SUPFAM" id="SSF53474">
    <property type="entry name" value="alpha/beta-Hydrolases"/>
    <property type="match status" value="1"/>
</dbReference>
<dbReference type="NCBIfam" id="TIGR03860">
    <property type="entry name" value="FMN_nitrolo"/>
    <property type="match status" value="1"/>
</dbReference>
<dbReference type="AlphaFoldDB" id="F4CMP0"/>
<evidence type="ECO:0000256" key="5">
    <source>
        <dbReference type="ARBA" id="ARBA00033748"/>
    </source>
</evidence>
<dbReference type="PANTHER" id="PTHR30011:SF16">
    <property type="entry name" value="C2H2 FINGER DOMAIN TRANSCRIPTION FACTOR (EUROFUNG)-RELATED"/>
    <property type="match status" value="1"/>
</dbReference>
<dbReference type="GO" id="GO:0004497">
    <property type="term" value="F:monooxygenase activity"/>
    <property type="evidence" value="ECO:0007669"/>
    <property type="project" value="UniProtKB-KW"/>
</dbReference>
<accession>F4CMP0</accession>